<name>A0A417YK13_9BACI</name>
<sequence length="100" mass="12310">MFQIQVNQDELKQIYLEEVWKRLNKIELETTYWDTKELKRQTNMSWNTMQEKFFNDPNFPKFNTGGKWYFPAKECRSFLEQWAKDNQYQSLLSQEINQAI</sequence>
<evidence type="ECO:0000313" key="1">
    <source>
        <dbReference type="EMBL" id="RHW33551.1"/>
    </source>
</evidence>
<evidence type="ECO:0000313" key="2">
    <source>
        <dbReference type="Proteomes" id="UP000285456"/>
    </source>
</evidence>
<keyword evidence="2" id="KW-1185">Reference proteome</keyword>
<dbReference type="AlphaFoldDB" id="A0A417YK13"/>
<gene>
    <name evidence="1" type="ORF">D1B32_05785</name>
</gene>
<reference evidence="1 2" key="1">
    <citation type="journal article" date="2007" name="Int. J. Syst. Evol. Microbiol.">
        <title>Oceanobacillus profundus sp. nov., isolated from a deep-sea sediment core.</title>
        <authorList>
            <person name="Kim Y.G."/>
            <person name="Choi D.H."/>
            <person name="Hyun S."/>
            <person name="Cho B.C."/>
        </authorList>
    </citation>
    <scope>NUCLEOTIDE SEQUENCE [LARGE SCALE GENOMIC DNA]</scope>
    <source>
        <strain evidence="1 2">DSM 18246</strain>
    </source>
</reference>
<comment type="caution">
    <text evidence="1">The sequence shown here is derived from an EMBL/GenBank/DDBJ whole genome shotgun (WGS) entry which is preliminary data.</text>
</comment>
<dbReference type="Proteomes" id="UP000285456">
    <property type="component" value="Unassembled WGS sequence"/>
</dbReference>
<dbReference type="OrthoDB" id="2167122at2"/>
<accession>A0A417YK13</accession>
<dbReference type="RefSeq" id="WP_118888889.1">
    <property type="nucleotide sequence ID" value="NZ_PHUT01000003.1"/>
</dbReference>
<dbReference type="EMBL" id="QWEH01000003">
    <property type="protein sequence ID" value="RHW33551.1"/>
    <property type="molecule type" value="Genomic_DNA"/>
</dbReference>
<proteinExistence type="predicted"/>
<organism evidence="1 2">
    <name type="scientific">Oceanobacillus profundus</name>
    <dbReference type="NCBI Taxonomy" id="372463"/>
    <lineage>
        <taxon>Bacteria</taxon>
        <taxon>Bacillati</taxon>
        <taxon>Bacillota</taxon>
        <taxon>Bacilli</taxon>
        <taxon>Bacillales</taxon>
        <taxon>Bacillaceae</taxon>
        <taxon>Oceanobacillus</taxon>
    </lineage>
</organism>
<protein>
    <submittedName>
        <fullName evidence="1">Group-specific protein</fullName>
    </submittedName>
</protein>